<evidence type="ECO:0000313" key="1">
    <source>
        <dbReference type="EMBL" id="KAL3502716.1"/>
    </source>
</evidence>
<protein>
    <submittedName>
        <fullName evidence="1">Uncharacterized protein</fullName>
    </submittedName>
</protein>
<keyword evidence="2" id="KW-1185">Reference proteome</keyword>
<accession>A0ABD2Y5C0</accession>
<dbReference type="Proteomes" id="UP001630127">
    <property type="component" value="Unassembled WGS sequence"/>
</dbReference>
<organism evidence="1 2">
    <name type="scientific">Cinchona calisaya</name>
    <dbReference type="NCBI Taxonomy" id="153742"/>
    <lineage>
        <taxon>Eukaryota</taxon>
        <taxon>Viridiplantae</taxon>
        <taxon>Streptophyta</taxon>
        <taxon>Embryophyta</taxon>
        <taxon>Tracheophyta</taxon>
        <taxon>Spermatophyta</taxon>
        <taxon>Magnoliopsida</taxon>
        <taxon>eudicotyledons</taxon>
        <taxon>Gunneridae</taxon>
        <taxon>Pentapetalae</taxon>
        <taxon>asterids</taxon>
        <taxon>lamiids</taxon>
        <taxon>Gentianales</taxon>
        <taxon>Rubiaceae</taxon>
        <taxon>Cinchonoideae</taxon>
        <taxon>Cinchoneae</taxon>
        <taxon>Cinchona</taxon>
    </lineage>
</organism>
<reference evidence="1 2" key="1">
    <citation type="submission" date="2024-11" db="EMBL/GenBank/DDBJ databases">
        <title>A near-complete genome assembly of Cinchona calisaya.</title>
        <authorList>
            <person name="Lian D.C."/>
            <person name="Zhao X.W."/>
            <person name="Wei L."/>
        </authorList>
    </citation>
    <scope>NUCLEOTIDE SEQUENCE [LARGE SCALE GENOMIC DNA]</scope>
    <source>
        <tissue evidence="1">Nenye</tissue>
    </source>
</reference>
<sequence>MSLLDTDEALKLLKAKTHIDFRDQNIFINNDLLAWSSLLPSWSIPEDFDPISGGHGDFLSGCSLNSDLNGDRNSSESDEANVTQSLAAVIDVEPMSALTDVDKATIHP</sequence>
<evidence type="ECO:0000313" key="2">
    <source>
        <dbReference type="Proteomes" id="UP001630127"/>
    </source>
</evidence>
<gene>
    <name evidence="1" type="ORF">ACH5RR_037165</name>
</gene>
<name>A0ABD2Y5C0_9GENT</name>
<comment type="caution">
    <text evidence="1">The sequence shown here is derived from an EMBL/GenBank/DDBJ whole genome shotgun (WGS) entry which is preliminary data.</text>
</comment>
<dbReference type="AlphaFoldDB" id="A0ABD2Y5C0"/>
<proteinExistence type="predicted"/>
<dbReference type="EMBL" id="JBJUIK010000015">
    <property type="protein sequence ID" value="KAL3502716.1"/>
    <property type="molecule type" value="Genomic_DNA"/>
</dbReference>